<evidence type="ECO:0000259" key="1">
    <source>
        <dbReference type="Pfam" id="PF07883"/>
    </source>
</evidence>
<dbReference type="AlphaFoldDB" id="A0A553HUM7"/>
<dbReference type="SUPFAM" id="SSF51182">
    <property type="entry name" value="RmlC-like cupins"/>
    <property type="match status" value="1"/>
</dbReference>
<dbReference type="STRING" id="2512241.A0A553HUM7"/>
<dbReference type="InterPro" id="IPR047142">
    <property type="entry name" value="OryJ/VirC-like"/>
</dbReference>
<gene>
    <name evidence="2" type="ORF">FHL15_007419</name>
</gene>
<feature type="domain" description="Cupin type-2" evidence="1">
    <location>
        <begin position="100"/>
        <end position="157"/>
    </location>
</feature>
<sequence>MTEPEIPTAGAGYIVGGFPAPGLRRTVRHITGHDDNGKSVFLKVDCGDHHRIMGNNQAIANILYSTKETPVDVNGDVDIKYAAENEPPLHCHNGTVVRMIDFGPGVESPLHRAISVDYGIVLEGEFELTLDSGETRIMRQGDISVQRATAHKWKNITGNGSMPGRMVYILLDWTLGQFLRKANADSDSF</sequence>
<dbReference type="CDD" id="cd02231">
    <property type="entry name" value="cupin_BLL6423-like"/>
    <property type="match status" value="1"/>
</dbReference>
<evidence type="ECO:0000313" key="3">
    <source>
        <dbReference type="Proteomes" id="UP000319160"/>
    </source>
</evidence>
<organism evidence="2 3">
    <name type="scientific">Xylaria flabelliformis</name>
    <dbReference type="NCBI Taxonomy" id="2512241"/>
    <lineage>
        <taxon>Eukaryota</taxon>
        <taxon>Fungi</taxon>
        <taxon>Dikarya</taxon>
        <taxon>Ascomycota</taxon>
        <taxon>Pezizomycotina</taxon>
        <taxon>Sordariomycetes</taxon>
        <taxon>Xylariomycetidae</taxon>
        <taxon>Xylariales</taxon>
        <taxon>Xylariaceae</taxon>
        <taxon>Xylaria</taxon>
    </lineage>
</organism>
<evidence type="ECO:0000313" key="2">
    <source>
        <dbReference type="EMBL" id="TRX91637.1"/>
    </source>
</evidence>
<dbReference type="InterPro" id="IPR014710">
    <property type="entry name" value="RmlC-like_jellyroll"/>
</dbReference>
<name>A0A553HUM7_9PEZI</name>
<keyword evidence="3" id="KW-1185">Reference proteome</keyword>
<comment type="caution">
    <text evidence="2">The sequence shown here is derived from an EMBL/GenBank/DDBJ whole genome shotgun (WGS) entry which is preliminary data.</text>
</comment>
<dbReference type="PANTHER" id="PTHR36156:SF2">
    <property type="entry name" value="CUPIN TYPE-2 DOMAIN-CONTAINING PROTEIN"/>
    <property type="match status" value="1"/>
</dbReference>
<reference evidence="3" key="1">
    <citation type="submission" date="2019-06" db="EMBL/GenBank/DDBJ databases">
        <title>Draft genome sequence of the griseofulvin-producing fungus Xylaria cubensis strain G536.</title>
        <authorList>
            <person name="Mead M.E."/>
            <person name="Raja H.A."/>
            <person name="Steenwyk J.L."/>
            <person name="Knowles S.L."/>
            <person name="Oberlies N.H."/>
            <person name="Rokas A."/>
        </authorList>
    </citation>
    <scope>NUCLEOTIDE SEQUENCE [LARGE SCALE GENOMIC DNA]</scope>
    <source>
        <strain evidence="3">G536</strain>
    </source>
</reference>
<protein>
    <recommendedName>
        <fullName evidence="1">Cupin type-2 domain-containing protein</fullName>
    </recommendedName>
</protein>
<dbReference type="Proteomes" id="UP000319160">
    <property type="component" value="Unassembled WGS sequence"/>
</dbReference>
<accession>A0A553HUM7</accession>
<dbReference type="Gene3D" id="2.60.120.10">
    <property type="entry name" value="Jelly Rolls"/>
    <property type="match status" value="1"/>
</dbReference>
<dbReference type="EMBL" id="VFLP01000043">
    <property type="protein sequence ID" value="TRX91637.1"/>
    <property type="molecule type" value="Genomic_DNA"/>
</dbReference>
<dbReference type="InterPro" id="IPR011051">
    <property type="entry name" value="RmlC_Cupin_sf"/>
</dbReference>
<dbReference type="InterPro" id="IPR013096">
    <property type="entry name" value="Cupin_2"/>
</dbReference>
<dbReference type="PANTHER" id="PTHR36156">
    <property type="entry name" value="SLR2101 PROTEIN"/>
    <property type="match status" value="1"/>
</dbReference>
<proteinExistence type="predicted"/>
<dbReference type="Pfam" id="PF07883">
    <property type="entry name" value="Cupin_2"/>
    <property type="match status" value="1"/>
</dbReference>
<dbReference type="OrthoDB" id="5840532at2759"/>